<evidence type="ECO:0000313" key="4">
    <source>
        <dbReference type="EMBL" id="NCS92042.1"/>
    </source>
</evidence>
<dbReference type="PANTHER" id="PTHR43421">
    <property type="entry name" value="METALLOPROTEASE PMBA"/>
    <property type="match status" value="1"/>
</dbReference>
<dbReference type="GO" id="GO:0008237">
    <property type="term" value="F:metallopeptidase activity"/>
    <property type="evidence" value="ECO:0007669"/>
    <property type="project" value="InterPro"/>
</dbReference>
<evidence type="ECO:0000259" key="1">
    <source>
        <dbReference type="Pfam" id="PF01523"/>
    </source>
</evidence>
<organism evidence="3 5">
    <name type="scientific">Candidatus Altarchaeum hamiconexum</name>
    <dbReference type="NCBI Taxonomy" id="1803513"/>
    <lineage>
        <taxon>Archaea</taxon>
        <taxon>Candidatus Altarchaeota</taxon>
        <taxon>Candidatus Altiarchaeia</taxon>
        <taxon>Candidatus Altarchaeales</taxon>
        <taxon>Candidatus Altarchaeaceae</taxon>
        <taxon>Candidatus Altarchaeum</taxon>
    </lineage>
</organism>
<dbReference type="InterPro" id="IPR047657">
    <property type="entry name" value="PmbA"/>
</dbReference>
<gene>
    <name evidence="4" type="ORF">GW779_06570</name>
    <name evidence="3" type="ORF">GW910_00475</name>
</gene>
<evidence type="ECO:0000313" key="3">
    <source>
        <dbReference type="EMBL" id="NCN64544.1"/>
    </source>
</evidence>
<evidence type="ECO:0000313" key="5">
    <source>
        <dbReference type="Proteomes" id="UP000768163"/>
    </source>
</evidence>
<dbReference type="GO" id="GO:0006508">
    <property type="term" value="P:proteolysis"/>
    <property type="evidence" value="ECO:0007669"/>
    <property type="project" value="InterPro"/>
</dbReference>
<dbReference type="InterPro" id="IPR045569">
    <property type="entry name" value="Metalloprtase-TldD/E_C"/>
</dbReference>
<dbReference type="EMBL" id="JAACQH010000161">
    <property type="protein sequence ID" value="NCS92042.1"/>
    <property type="molecule type" value="Genomic_DNA"/>
</dbReference>
<dbReference type="PANTHER" id="PTHR43421:SF1">
    <property type="entry name" value="METALLOPROTEASE PMBA"/>
    <property type="match status" value="1"/>
</dbReference>
<protein>
    <submittedName>
        <fullName evidence="3">TldD/PmbA family protein</fullName>
    </submittedName>
</protein>
<proteinExistence type="predicted"/>
<name>A0A8J8CJ02_9ARCH</name>
<sequence>MKENTTKESEISSFAFDDEKIKKTIKEGSKFGDCEIYVYQANSTTANLHKNTISSVESATGFNVGFRIFIDKKQGYVLSTKIDDNIVKRAVKIAKISKPVDFYGLPEANKKNYRNVDRKILNFELDEVKDFLKIFDEKNTLSEGSLNYGIAAGKIVNSEGVECMEEISFFEAGGLCIAESNNIRSKDKSTAIDEKEERFLFDVGNFMENLKRKAAESLNPGKIKKIPDVVVFNQQTFGELLALFVGNFDARAVDKGESLLTGKINESIGNLNLTIIDDPLMKNGVNTVTFDSEGCGTKTNLLMEDGTVKNFAYDWTMAKKFNAGPTGNAVRGGAGIPSIGFHNIIADSRNKVKEIFDEYKNVLFICSVSGMHTANSMTTEFSVKVDRGFYIENGSSTPLKNFLLSGKFINIEILGIDRNVENRGGIYVPNVACKGVKIVV</sequence>
<dbReference type="Proteomes" id="UP000768163">
    <property type="component" value="Unassembled WGS sequence"/>
</dbReference>
<accession>A0A8J8CJ02</accession>
<comment type="caution">
    <text evidence="3">The sequence shown here is derived from an EMBL/GenBank/DDBJ whole genome shotgun (WGS) entry which is preliminary data.</text>
</comment>
<dbReference type="Proteomes" id="UP000738826">
    <property type="component" value="Unassembled WGS sequence"/>
</dbReference>
<dbReference type="Gene3D" id="3.30.2290.10">
    <property type="entry name" value="PmbA/TldD superfamily"/>
    <property type="match status" value="1"/>
</dbReference>
<dbReference type="InterPro" id="IPR035068">
    <property type="entry name" value="TldD/PmbA_N"/>
</dbReference>
<dbReference type="Pfam" id="PF19289">
    <property type="entry name" value="PmbA_TldD_3rd"/>
    <property type="match status" value="1"/>
</dbReference>
<reference evidence="3" key="1">
    <citation type="submission" date="2019-11" db="EMBL/GenBank/DDBJ databases">
        <title>Lipid analysis of CO2-rich subsurface aquifers suggests an autotrophy-based deep biosphere with lysolipids enriched in CPR bacteria.</title>
        <authorList>
            <person name="Probst A.J."/>
            <person name="Elling F.J."/>
            <person name="Castelle C.J."/>
            <person name="Zhu Q."/>
            <person name="Elvert M."/>
            <person name="Birarda G."/>
            <person name="Holman H.-Y."/>
            <person name="Lane K.R."/>
            <person name="Ladd B."/>
            <person name="Ryan M.C."/>
            <person name="Woyke T."/>
            <person name="Hinrichs K.-U."/>
            <person name="Banfield J.F."/>
        </authorList>
    </citation>
    <scope>NUCLEOTIDE SEQUENCE</scope>
    <source>
        <strain evidence="3">CG_2015-01_33_1645</strain>
        <strain evidence="4">CG_2015-04_33_537</strain>
    </source>
</reference>
<dbReference type="InterPro" id="IPR036059">
    <property type="entry name" value="TldD/PmbA_sf"/>
</dbReference>
<dbReference type="Pfam" id="PF01523">
    <property type="entry name" value="PmbA_TldD_1st"/>
    <property type="match status" value="1"/>
</dbReference>
<dbReference type="AlphaFoldDB" id="A0A8J8CJ02"/>
<dbReference type="EMBL" id="JAACVF010000011">
    <property type="protein sequence ID" value="NCN64544.1"/>
    <property type="molecule type" value="Genomic_DNA"/>
</dbReference>
<dbReference type="InterPro" id="IPR002510">
    <property type="entry name" value="Metalloprtase-TldD/E_N"/>
</dbReference>
<evidence type="ECO:0000259" key="2">
    <source>
        <dbReference type="Pfam" id="PF19289"/>
    </source>
</evidence>
<feature type="domain" description="Metalloprotease TldD/E N-terminal" evidence="1">
    <location>
        <begin position="34"/>
        <end position="94"/>
    </location>
</feature>
<feature type="domain" description="Metalloprotease TldD/E C-terminal" evidence="2">
    <location>
        <begin position="230"/>
        <end position="438"/>
    </location>
</feature>
<dbReference type="SUPFAM" id="SSF111283">
    <property type="entry name" value="Putative modulator of DNA gyrase, PmbA/TldD"/>
    <property type="match status" value="1"/>
</dbReference>
<dbReference type="GO" id="GO:0005829">
    <property type="term" value="C:cytosol"/>
    <property type="evidence" value="ECO:0007669"/>
    <property type="project" value="TreeGrafter"/>
</dbReference>